<dbReference type="Proteomes" id="UP000183766">
    <property type="component" value="Unassembled WGS sequence"/>
</dbReference>
<sequence length="38" mass="4495">MHILCISYHKFSHFAIKLIEITNQQQQFLTFIPTFAAN</sequence>
<gene>
    <name evidence="1" type="ORF">SAMN05216250_13120</name>
</gene>
<organism evidence="1 2">
    <name type="scientific">Bacteroides xylanisolvens</name>
    <dbReference type="NCBI Taxonomy" id="371601"/>
    <lineage>
        <taxon>Bacteria</taxon>
        <taxon>Pseudomonadati</taxon>
        <taxon>Bacteroidota</taxon>
        <taxon>Bacteroidia</taxon>
        <taxon>Bacteroidales</taxon>
        <taxon>Bacteroidaceae</taxon>
        <taxon>Bacteroides</taxon>
    </lineage>
</organism>
<accession>A0A174GXL9</accession>
<protein>
    <submittedName>
        <fullName evidence="1">Uncharacterized protein</fullName>
    </submittedName>
</protein>
<name>A0A174GXL9_9BACE</name>
<dbReference type="EMBL" id="FOUM01000031">
    <property type="protein sequence ID" value="SFN33579.1"/>
    <property type="molecule type" value="Genomic_DNA"/>
</dbReference>
<dbReference type="AlphaFoldDB" id="A0A174GXL9"/>
<proteinExistence type="predicted"/>
<evidence type="ECO:0000313" key="1">
    <source>
        <dbReference type="EMBL" id="SFN33579.1"/>
    </source>
</evidence>
<evidence type="ECO:0000313" key="2">
    <source>
        <dbReference type="Proteomes" id="UP000183766"/>
    </source>
</evidence>
<reference evidence="1 2" key="1">
    <citation type="submission" date="2016-10" db="EMBL/GenBank/DDBJ databases">
        <authorList>
            <person name="de Groot N.N."/>
        </authorList>
    </citation>
    <scope>NUCLEOTIDE SEQUENCE [LARGE SCALE GENOMIC DNA]</scope>
    <source>
        <strain evidence="1 2">NLAE-zl-C202</strain>
    </source>
</reference>